<dbReference type="PANTHER" id="PTHR33116:SF85">
    <property type="entry name" value="REVERSE TRANSCRIPTASE ZINC-BINDING DOMAIN-CONTAINING PROTEIN"/>
    <property type="match status" value="1"/>
</dbReference>
<organism evidence="1 2">
    <name type="scientific">Solanum verrucosum</name>
    <dbReference type="NCBI Taxonomy" id="315347"/>
    <lineage>
        <taxon>Eukaryota</taxon>
        <taxon>Viridiplantae</taxon>
        <taxon>Streptophyta</taxon>
        <taxon>Embryophyta</taxon>
        <taxon>Tracheophyta</taxon>
        <taxon>Spermatophyta</taxon>
        <taxon>Magnoliopsida</taxon>
        <taxon>eudicotyledons</taxon>
        <taxon>Gunneridae</taxon>
        <taxon>Pentapetalae</taxon>
        <taxon>asterids</taxon>
        <taxon>lamiids</taxon>
        <taxon>Solanales</taxon>
        <taxon>Solanaceae</taxon>
        <taxon>Solanoideae</taxon>
        <taxon>Solaneae</taxon>
        <taxon>Solanum</taxon>
    </lineage>
</organism>
<sequence>MKEKAKQLHLLEGFMVGNGSGRTISISHLLFADDTLIFCEAEKSQVQYLNLTLMLFEAMSGLHINMSKSIIYLVNEVPNLENLADIMCCSIGSFPTTYLGLPLGF</sequence>
<keyword evidence="2" id="KW-1185">Reference proteome</keyword>
<dbReference type="AlphaFoldDB" id="A0AAF0QFT2"/>
<accession>A0AAF0QFT2</accession>
<gene>
    <name evidence="1" type="ORF">MTR67_012499</name>
</gene>
<evidence type="ECO:0000313" key="2">
    <source>
        <dbReference type="Proteomes" id="UP001234989"/>
    </source>
</evidence>
<dbReference type="Proteomes" id="UP001234989">
    <property type="component" value="Chromosome 3"/>
</dbReference>
<evidence type="ECO:0008006" key="3">
    <source>
        <dbReference type="Google" id="ProtNLM"/>
    </source>
</evidence>
<reference evidence="1" key="1">
    <citation type="submission" date="2023-08" db="EMBL/GenBank/DDBJ databases">
        <title>A de novo genome assembly of Solanum verrucosum Schlechtendal, a Mexican diploid species geographically isolated from the other diploid A-genome species in potato relatives.</title>
        <authorList>
            <person name="Hosaka K."/>
        </authorList>
    </citation>
    <scope>NUCLEOTIDE SEQUENCE</scope>
    <source>
        <tissue evidence="1">Young leaves</tissue>
    </source>
</reference>
<dbReference type="PANTHER" id="PTHR33116">
    <property type="entry name" value="REVERSE TRANSCRIPTASE ZINC-BINDING DOMAIN-CONTAINING PROTEIN-RELATED-RELATED"/>
    <property type="match status" value="1"/>
</dbReference>
<evidence type="ECO:0000313" key="1">
    <source>
        <dbReference type="EMBL" id="WMV19114.1"/>
    </source>
</evidence>
<name>A0AAF0QFT2_SOLVR</name>
<protein>
    <recommendedName>
        <fullName evidence="3">Reverse transcriptase domain-containing protein</fullName>
    </recommendedName>
</protein>
<proteinExistence type="predicted"/>
<dbReference type="EMBL" id="CP133614">
    <property type="protein sequence ID" value="WMV19114.1"/>
    <property type="molecule type" value="Genomic_DNA"/>
</dbReference>